<evidence type="ECO:0000256" key="2">
    <source>
        <dbReference type="SAM" id="Phobius"/>
    </source>
</evidence>
<dbReference type="PANTHER" id="PTHR18640">
    <property type="entry name" value="SOLUTE CARRIER FAMILY 10 MEMBER 7"/>
    <property type="match status" value="1"/>
</dbReference>
<dbReference type="GO" id="GO:0009941">
    <property type="term" value="C:chloroplast envelope"/>
    <property type="evidence" value="ECO:0007669"/>
    <property type="project" value="TreeGrafter"/>
</dbReference>
<keyword evidence="2" id="KW-0472">Membrane</keyword>
<feature type="transmembrane region" description="Helical" evidence="2">
    <location>
        <begin position="126"/>
        <end position="145"/>
    </location>
</feature>
<evidence type="ECO:0000313" key="4">
    <source>
        <dbReference type="Proteomes" id="UP001314263"/>
    </source>
</evidence>
<gene>
    <name evidence="3" type="ORF">CVIRNUC_007028</name>
</gene>
<dbReference type="Pfam" id="PF13593">
    <property type="entry name" value="SBF_like"/>
    <property type="match status" value="1"/>
</dbReference>
<feature type="region of interest" description="Disordered" evidence="1">
    <location>
        <begin position="68"/>
        <end position="109"/>
    </location>
</feature>
<organism evidence="3 4">
    <name type="scientific">Coccomyxa viridis</name>
    <dbReference type="NCBI Taxonomy" id="1274662"/>
    <lineage>
        <taxon>Eukaryota</taxon>
        <taxon>Viridiplantae</taxon>
        <taxon>Chlorophyta</taxon>
        <taxon>core chlorophytes</taxon>
        <taxon>Trebouxiophyceae</taxon>
        <taxon>Trebouxiophyceae incertae sedis</taxon>
        <taxon>Coccomyxaceae</taxon>
        <taxon>Coccomyxa</taxon>
    </lineage>
</organism>
<keyword evidence="2" id="KW-0812">Transmembrane</keyword>
<comment type="caution">
    <text evidence="3">The sequence shown here is derived from an EMBL/GenBank/DDBJ whole genome shotgun (WGS) entry which is preliminary data.</text>
</comment>
<feature type="transmembrane region" description="Helical" evidence="2">
    <location>
        <begin position="240"/>
        <end position="260"/>
    </location>
</feature>
<keyword evidence="4" id="KW-1185">Reference proteome</keyword>
<reference evidence="3 4" key="1">
    <citation type="submission" date="2023-10" db="EMBL/GenBank/DDBJ databases">
        <authorList>
            <person name="Maclean D."/>
            <person name="Macfadyen A."/>
        </authorList>
    </citation>
    <scope>NUCLEOTIDE SEQUENCE [LARGE SCALE GENOMIC DNA]</scope>
</reference>
<protein>
    <submittedName>
        <fullName evidence="3">Uncharacterized protein</fullName>
    </submittedName>
</protein>
<feature type="transmembrane region" description="Helical" evidence="2">
    <location>
        <begin position="280"/>
        <end position="302"/>
    </location>
</feature>
<feature type="transmembrane region" description="Helical" evidence="2">
    <location>
        <begin position="344"/>
        <end position="376"/>
    </location>
</feature>
<dbReference type="Proteomes" id="UP001314263">
    <property type="component" value="Unassembled WGS sequence"/>
</dbReference>
<dbReference type="PANTHER" id="PTHR18640:SF10">
    <property type="entry name" value="SODIUM_METABOLITE COTRANSPORTER BASS4, CHLOROPLASTIC-RELATED"/>
    <property type="match status" value="1"/>
</dbReference>
<evidence type="ECO:0000256" key="1">
    <source>
        <dbReference type="SAM" id="MobiDB-lite"/>
    </source>
</evidence>
<dbReference type="InterPro" id="IPR016833">
    <property type="entry name" value="Put_Na-Bile_cotransptr"/>
</dbReference>
<dbReference type="EMBL" id="CAUYUE010000009">
    <property type="protein sequence ID" value="CAK0783828.1"/>
    <property type="molecule type" value="Genomic_DNA"/>
</dbReference>
<dbReference type="AlphaFoldDB" id="A0AAV1I8Y5"/>
<feature type="transmembrane region" description="Helical" evidence="2">
    <location>
        <begin position="181"/>
        <end position="202"/>
    </location>
</feature>
<keyword evidence="2" id="KW-1133">Transmembrane helix</keyword>
<feature type="transmembrane region" description="Helical" evidence="2">
    <location>
        <begin position="214"/>
        <end position="233"/>
    </location>
</feature>
<accession>A0AAV1I8Y5</accession>
<feature type="compositionally biased region" description="Low complexity" evidence="1">
    <location>
        <begin position="86"/>
        <end position="109"/>
    </location>
</feature>
<sequence length="455" mass="46453">MMSGELQISSVKHLGHNCSQSNVAPRQALCSPVYVQAWRRQRCIESRNCTLGERAACALSRQPALSAHQKEGLTRHTARQGRGQHASATHAASSGSADSSRGSSSAASSSNSRASSAALRFLQDQFLPLALISAMIAGCIAPGPGLKAADAGVQSLTTTGIFIISGLGLRRGEAARALSAWGAILFGAASILAVTPLAALAVQRLPLGSSELTLGLAVFCCMPTTLSSGVSLTQAVGGNAALALLLTVGTNLAGIFTMPFMLCWLLDTGGSAIALAPGPLLRSLVKTILLPLLVGAGSRAFVPGVAGQVDRNKKALALLSACLLALVPWMQISKAVSSDVTVSLGALAAVVAAGVAIHLAFLAFNMTAVAVLGIGGRDRAASEGERRAVVLVGSQKTLPIAVTVLGQLAAVLPGPMGIAVIPCVVSHLSQILMDSLLVSWWLKQDAKEASKVKTA</sequence>
<proteinExistence type="predicted"/>
<feature type="transmembrane region" description="Helical" evidence="2">
    <location>
        <begin position="151"/>
        <end position="169"/>
    </location>
</feature>
<feature type="transmembrane region" description="Helical" evidence="2">
    <location>
        <begin position="314"/>
        <end position="332"/>
    </location>
</feature>
<dbReference type="InterPro" id="IPR038770">
    <property type="entry name" value="Na+/solute_symporter_sf"/>
</dbReference>
<dbReference type="Gene3D" id="1.20.1530.20">
    <property type="match status" value="1"/>
</dbReference>
<name>A0AAV1I8Y5_9CHLO</name>
<evidence type="ECO:0000313" key="3">
    <source>
        <dbReference type="EMBL" id="CAK0783828.1"/>
    </source>
</evidence>